<dbReference type="RefSeq" id="WP_185257586.1">
    <property type="nucleotide sequence ID" value="NZ_AP023368.1"/>
</dbReference>
<dbReference type="Proteomes" id="UP000515703">
    <property type="component" value="Chromosome"/>
</dbReference>
<keyword evidence="3" id="KW-1185">Reference proteome</keyword>
<dbReference type="PANTHER" id="PTHR31084:SF0">
    <property type="entry name" value="ALPHA-L-FUCOSIDASE 2"/>
    <property type="match status" value="1"/>
</dbReference>
<dbReference type="InterPro" id="IPR012341">
    <property type="entry name" value="6hp_glycosidase-like_sf"/>
</dbReference>
<protein>
    <recommendedName>
        <fullName evidence="1">Glycosyl hydrolase family 95 catalytic domain-containing protein</fullName>
    </recommendedName>
</protein>
<evidence type="ECO:0000313" key="2">
    <source>
        <dbReference type="EMBL" id="BCJ97124.1"/>
    </source>
</evidence>
<dbReference type="GO" id="GO:0004560">
    <property type="term" value="F:alpha-L-fucosidase activity"/>
    <property type="evidence" value="ECO:0007669"/>
    <property type="project" value="TreeGrafter"/>
</dbReference>
<name>A0A7I8DIF2_9FIRM</name>
<dbReference type="EMBL" id="AP023368">
    <property type="protein sequence ID" value="BCJ97124.1"/>
    <property type="molecule type" value="Genomic_DNA"/>
</dbReference>
<dbReference type="Gene3D" id="1.50.10.10">
    <property type="match status" value="1"/>
</dbReference>
<reference evidence="2 3" key="2">
    <citation type="submission" date="2020-08" db="EMBL/GenBank/DDBJ databases">
        <authorList>
            <person name="Ueki A."/>
            <person name="Tonouchi A."/>
        </authorList>
    </citation>
    <scope>NUCLEOTIDE SEQUENCE [LARGE SCALE GENOMIC DNA]</scope>
    <source>
        <strain evidence="2 3">CTTW</strain>
    </source>
</reference>
<reference evidence="2 3" key="1">
    <citation type="submission" date="2020-08" db="EMBL/GenBank/DDBJ databases">
        <title>Draft genome sequencing of an Anaerocolumna strain isolated from anoxic soil subjected to BSD treatment.</title>
        <authorList>
            <person name="Uek A."/>
            <person name="Tonouchi A."/>
        </authorList>
    </citation>
    <scope>NUCLEOTIDE SEQUENCE [LARGE SCALE GENOMIC DNA]</scope>
    <source>
        <strain evidence="2 3">CTTW</strain>
    </source>
</reference>
<dbReference type="SUPFAM" id="SSF48208">
    <property type="entry name" value="Six-hairpin glycosidases"/>
    <property type="match status" value="1"/>
</dbReference>
<evidence type="ECO:0000313" key="3">
    <source>
        <dbReference type="Proteomes" id="UP000515703"/>
    </source>
</evidence>
<proteinExistence type="predicted"/>
<dbReference type="AlphaFoldDB" id="A0A7I8DIF2"/>
<dbReference type="InterPro" id="IPR008928">
    <property type="entry name" value="6-hairpin_glycosidase_sf"/>
</dbReference>
<organism evidence="2 3">
    <name type="scientific">Anaerocolumna chitinilytica</name>
    <dbReference type="NCBI Taxonomy" id="1727145"/>
    <lineage>
        <taxon>Bacteria</taxon>
        <taxon>Bacillati</taxon>
        <taxon>Bacillota</taxon>
        <taxon>Clostridia</taxon>
        <taxon>Lachnospirales</taxon>
        <taxon>Lachnospiraceae</taxon>
        <taxon>Anaerocolumna</taxon>
    </lineage>
</organism>
<dbReference type="InterPro" id="IPR054363">
    <property type="entry name" value="GH95_cat"/>
</dbReference>
<sequence>MSNRAKAPMIIDRIPEKHCEGPFWGNSVLGAVLYVQGKQLCFSLDHSSLWEMRETLPDTPKACFQEILKNQEKYLRGDTDYVVATDIFSYATGRTKLPGLGLKITLPEKIISFYAETDIQNAVTRMKLKLRGDRLLTGQIWLDSCENVFCLSFEGAKEKEITLEASGWELDNPRLRALKDWNYKKCQWEEYQSGFCMLQEFSGTQTAVLTAEQLISQDKLKYVITMDTCESSHRKSLQKSLQIRLREYIADLKGQYYRHCRDWNAYWEGFDIMIPNERLQQAFDTEMYKLYCNERENSSPVTLQGVWNPDSRMPAWFGDLHNDLNVQSCYWPAFKTGNAKLARPYIRYYARAMKRFHLRAEKLFGIEGAIHVPTMMAPDGTGAASEWCFWNTLLGPELFVATDFCWFYEYTRDCEILREEIYPFLLGVARLYKGIAIRKEDGMLHISFTCSPEIFKDGKMLVGDDATFTIATLHYLLKKIAEYASVLKLEAEEWAAFEEELVPVAVTDKGYPIFPDIEVFESHRHFCQLFPIYPLCEEAHSQLAEKSLDTAISQGFTEFAAFSFPYLSIMASRCSRGNMARTMLEIYCMAFRSRNTFTVNGDPYQNGVIKVADTNAGEDSDAFTLESGFFIPTALCEMFVHRAKDKVWLAAGIPEEWKWAECRGLAIEGNHRVSIIIEDYVICSAALTAGCDETLTLIAGEKARIGSVYRNGEKIEYSRDNTNNTSPCKENICTINVKKGDVLLIQFQKEHSL</sequence>
<dbReference type="PANTHER" id="PTHR31084">
    <property type="entry name" value="ALPHA-L-FUCOSIDASE 2"/>
    <property type="match status" value="1"/>
</dbReference>
<dbReference type="KEGG" id="acht:bsdcttw_01650"/>
<accession>A0A7I8DIF2</accession>
<dbReference type="GO" id="GO:0005975">
    <property type="term" value="P:carbohydrate metabolic process"/>
    <property type="evidence" value="ECO:0007669"/>
    <property type="project" value="InterPro"/>
</dbReference>
<evidence type="ECO:0000259" key="1">
    <source>
        <dbReference type="Pfam" id="PF22124"/>
    </source>
</evidence>
<gene>
    <name evidence="2" type="ORF">bsdcttw_01650</name>
</gene>
<dbReference type="Pfam" id="PF22124">
    <property type="entry name" value="Glyco_hydro_95_cat"/>
    <property type="match status" value="1"/>
</dbReference>
<feature type="domain" description="Glycosyl hydrolase family 95 catalytic" evidence="1">
    <location>
        <begin position="283"/>
        <end position="589"/>
    </location>
</feature>